<organism evidence="1 2">
    <name type="scientific">Pseudomonas azerbaijanoccidentalis</name>
    <dbReference type="NCBI Taxonomy" id="2842347"/>
    <lineage>
        <taxon>Bacteria</taxon>
        <taxon>Pseudomonadati</taxon>
        <taxon>Pseudomonadota</taxon>
        <taxon>Gammaproteobacteria</taxon>
        <taxon>Pseudomonadales</taxon>
        <taxon>Pseudomonadaceae</taxon>
        <taxon>Pseudomonas</taxon>
    </lineage>
</organism>
<protein>
    <submittedName>
        <fullName evidence="1">Uncharacterized protein</fullName>
    </submittedName>
</protein>
<evidence type="ECO:0000313" key="1">
    <source>
        <dbReference type="EMBL" id="MBV4524349.1"/>
    </source>
</evidence>
<name>A0ABS6QZN8_9PSED</name>
<keyword evidence="2" id="KW-1185">Reference proteome</keyword>
<dbReference type="Proteomes" id="UP001049200">
    <property type="component" value="Unassembled WGS sequence"/>
</dbReference>
<evidence type="ECO:0000313" key="2">
    <source>
        <dbReference type="Proteomes" id="UP001049200"/>
    </source>
</evidence>
<sequence>MTESTDKSRRLADWQERLDGPVAVDQLDAWNAELRNEVDQMKAVGLIDPEEAHDLRELADAAYSHHVEDALTRELNS</sequence>
<reference evidence="1" key="1">
    <citation type="submission" date="2021-06" db="EMBL/GenBank/DDBJ databases">
        <title>Updating the genus Pseudomonas: Description of 43 new species and partition of the Pseudomonas putida group.</title>
        <authorList>
            <person name="Girard L."/>
            <person name="Lood C."/>
            <person name="Vandamme P."/>
            <person name="Rokni-Zadeh H."/>
            <person name="Van Noort V."/>
            <person name="Hofte M."/>
            <person name="Lavigne R."/>
            <person name="De Mot R."/>
        </authorList>
    </citation>
    <scope>NUCLEOTIDE SEQUENCE</scope>
    <source>
        <strain evidence="1">SWRI74</strain>
    </source>
</reference>
<accession>A0ABS6QZN8</accession>
<dbReference type="EMBL" id="JAHSTU010000014">
    <property type="protein sequence ID" value="MBV4524349.1"/>
    <property type="molecule type" value="Genomic_DNA"/>
</dbReference>
<gene>
    <name evidence="1" type="ORF">KVG88_30205</name>
</gene>
<comment type="caution">
    <text evidence="1">The sequence shown here is derived from an EMBL/GenBank/DDBJ whole genome shotgun (WGS) entry which is preliminary data.</text>
</comment>
<proteinExistence type="predicted"/>
<dbReference type="RefSeq" id="WP_217873551.1">
    <property type="nucleotide sequence ID" value="NZ_JAHSTU010000014.1"/>
</dbReference>